<feature type="transmembrane region" description="Helical" evidence="5">
    <location>
        <begin position="128"/>
        <end position="147"/>
    </location>
</feature>
<dbReference type="SUPFAM" id="SSF103473">
    <property type="entry name" value="MFS general substrate transporter"/>
    <property type="match status" value="1"/>
</dbReference>
<dbReference type="Pfam" id="PF07690">
    <property type="entry name" value="MFS_1"/>
    <property type="match status" value="1"/>
</dbReference>
<proteinExistence type="predicted"/>
<feature type="transmembrane region" description="Helical" evidence="5">
    <location>
        <begin position="374"/>
        <end position="393"/>
    </location>
</feature>
<feature type="transmembrane region" description="Helical" evidence="5">
    <location>
        <begin position="153"/>
        <end position="174"/>
    </location>
</feature>
<keyword evidence="8" id="KW-1185">Reference proteome</keyword>
<name>A0A9P5MXP8_9AGAM</name>
<evidence type="ECO:0000259" key="6">
    <source>
        <dbReference type="PROSITE" id="PS50850"/>
    </source>
</evidence>
<dbReference type="PANTHER" id="PTHR23502">
    <property type="entry name" value="MAJOR FACILITATOR SUPERFAMILY"/>
    <property type="match status" value="1"/>
</dbReference>
<dbReference type="InterPro" id="IPR036259">
    <property type="entry name" value="MFS_trans_sf"/>
</dbReference>
<dbReference type="FunFam" id="1.20.1250.20:FF:000011">
    <property type="entry name" value="MFS multidrug transporter, putative"/>
    <property type="match status" value="1"/>
</dbReference>
<reference evidence="7" key="2">
    <citation type="journal article" date="2020" name="Nat. Commun.">
        <title>Large-scale genome sequencing of mycorrhizal fungi provides insights into the early evolution of symbiotic traits.</title>
        <authorList>
            <person name="Miyauchi S."/>
            <person name="Kiss E."/>
            <person name="Kuo A."/>
            <person name="Drula E."/>
            <person name="Kohler A."/>
            <person name="Sanchez-Garcia M."/>
            <person name="Morin E."/>
            <person name="Andreopoulos B."/>
            <person name="Barry K.W."/>
            <person name="Bonito G."/>
            <person name="Buee M."/>
            <person name="Carver A."/>
            <person name="Chen C."/>
            <person name="Cichocki N."/>
            <person name="Clum A."/>
            <person name="Culley D."/>
            <person name="Crous P.W."/>
            <person name="Fauchery L."/>
            <person name="Girlanda M."/>
            <person name="Hayes R.D."/>
            <person name="Keri Z."/>
            <person name="LaButti K."/>
            <person name="Lipzen A."/>
            <person name="Lombard V."/>
            <person name="Magnuson J."/>
            <person name="Maillard F."/>
            <person name="Murat C."/>
            <person name="Nolan M."/>
            <person name="Ohm R.A."/>
            <person name="Pangilinan J."/>
            <person name="Pereira M.F."/>
            <person name="Perotto S."/>
            <person name="Peter M."/>
            <person name="Pfister S."/>
            <person name="Riley R."/>
            <person name="Sitrit Y."/>
            <person name="Stielow J.B."/>
            <person name="Szollosi G."/>
            <person name="Zifcakova L."/>
            <person name="Stursova M."/>
            <person name="Spatafora J.W."/>
            <person name="Tedersoo L."/>
            <person name="Vaario L.M."/>
            <person name="Yamada A."/>
            <person name="Yan M."/>
            <person name="Wang P."/>
            <person name="Xu J."/>
            <person name="Bruns T."/>
            <person name="Baldrian P."/>
            <person name="Vilgalys R."/>
            <person name="Dunand C."/>
            <person name="Henrissat B."/>
            <person name="Grigoriev I.V."/>
            <person name="Hibbett D."/>
            <person name="Nagy L.G."/>
            <person name="Martin F.M."/>
        </authorList>
    </citation>
    <scope>NUCLEOTIDE SEQUENCE</scope>
    <source>
        <strain evidence="7">Prilba</strain>
    </source>
</reference>
<gene>
    <name evidence="7" type="ORF">DFH94DRAFT_692308</name>
</gene>
<reference evidence="7" key="1">
    <citation type="submission" date="2019-10" db="EMBL/GenBank/DDBJ databases">
        <authorList>
            <consortium name="DOE Joint Genome Institute"/>
            <person name="Kuo A."/>
            <person name="Miyauchi S."/>
            <person name="Kiss E."/>
            <person name="Drula E."/>
            <person name="Kohler A."/>
            <person name="Sanchez-Garcia M."/>
            <person name="Andreopoulos B."/>
            <person name="Barry K.W."/>
            <person name="Bonito G."/>
            <person name="Buee M."/>
            <person name="Carver A."/>
            <person name="Chen C."/>
            <person name="Cichocki N."/>
            <person name="Clum A."/>
            <person name="Culley D."/>
            <person name="Crous P.W."/>
            <person name="Fauchery L."/>
            <person name="Girlanda M."/>
            <person name="Hayes R."/>
            <person name="Keri Z."/>
            <person name="LaButti K."/>
            <person name="Lipzen A."/>
            <person name="Lombard V."/>
            <person name="Magnuson J."/>
            <person name="Maillard F."/>
            <person name="Morin E."/>
            <person name="Murat C."/>
            <person name="Nolan M."/>
            <person name="Ohm R."/>
            <person name="Pangilinan J."/>
            <person name="Pereira M."/>
            <person name="Perotto S."/>
            <person name="Peter M."/>
            <person name="Riley R."/>
            <person name="Sitrit Y."/>
            <person name="Stielow B."/>
            <person name="Szollosi G."/>
            <person name="Zifcakova L."/>
            <person name="Stursova M."/>
            <person name="Spatafora J.W."/>
            <person name="Tedersoo L."/>
            <person name="Vaario L.-M."/>
            <person name="Yamada A."/>
            <person name="Yan M."/>
            <person name="Wang P."/>
            <person name="Xu J."/>
            <person name="Bruns T."/>
            <person name="Baldrian P."/>
            <person name="Vilgalys R."/>
            <person name="Henrissat B."/>
            <person name="Grigoriev I.V."/>
            <person name="Hibbett D."/>
            <person name="Nagy L.G."/>
            <person name="Martin F.M."/>
        </authorList>
    </citation>
    <scope>NUCLEOTIDE SEQUENCE</scope>
    <source>
        <strain evidence="7">Prilba</strain>
    </source>
</reference>
<feature type="transmembrane region" description="Helical" evidence="5">
    <location>
        <begin position="217"/>
        <end position="237"/>
    </location>
</feature>
<feature type="domain" description="Major facilitator superfamily (MFS) profile" evidence="6">
    <location>
        <begin position="59"/>
        <end position="496"/>
    </location>
</feature>
<keyword evidence="4 5" id="KW-0472">Membrane</keyword>
<evidence type="ECO:0000313" key="8">
    <source>
        <dbReference type="Proteomes" id="UP000759537"/>
    </source>
</evidence>
<protein>
    <submittedName>
        <fullName evidence="7">MFS general substrate transporter</fullName>
    </submittedName>
</protein>
<evidence type="ECO:0000256" key="1">
    <source>
        <dbReference type="ARBA" id="ARBA00004141"/>
    </source>
</evidence>
<dbReference type="PANTHER" id="PTHR23502:SF173">
    <property type="entry name" value="MFS-MULTIDRUG-RESISTANCE TRANSPORTER-RELATED"/>
    <property type="match status" value="1"/>
</dbReference>
<dbReference type="OrthoDB" id="9986881at2759"/>
<dbReference type="InterPro" id="IPR011701">
    <property type="entry name" value="MFS"/>
</dbReference>
<feature type="transmembrane region" description="Helical" evidence="5">
    <location>
        <begin position="399"/>
        <end position="423"/>
    </location>
</feature>
<sequence>MTGIIPEFGRASTAIESAKSASPSGQGDRALPDEKLDPWLVSFSPDDPDDPLNWPRWRRWYISTIGGILVLNSTFASSAPSNLLPEMMEYFGFGQEVATLTVSLFIFGYCLGPLLWGPLSEDIGRRPVFLIAFVFNMGFQIGCALSGNTASILIFRFLAGTFAAAPLTNSGAVVGDIWDVKTRGKAMLLFAVSPFAGPAIGPVVSGWIAVGGASWRWIFWVLTMFAGFCIVLIFFTIPETYQPVLLVRKAERMRKETGDSRYYAPKEANKPDMRRRLYNIVAMPFKILFLEPMLIAIVVYQSFLYGCIYILFEAYPIVFTQGHNMNAGVSGLMYLPVSIGGVIGVLIFIIFYNPRYDRYVEEYAPARVPPEARLEVTLLGAPLFAIAFFWFGWTSFPSISFWSPLFAGGLLGFSIFLIFLSLINYTVDAYLFAAASALAASTVSRSIFGAVFPLFARQMFDSLNPQWASTLLGFVAAAMIPIPIVLRRYGAYLRSKSRFAPSEPPVKSQTSAV</sequence>
<evidence type="ECO:0000256" key="5">
    <source>
        <dbReference type="SAM" id="Phobius"/>
    </source>
</evidence>
<dbReference type="PROSITE" id="PS50850">
    <property type="entry name" value="MFS"/>
    <property type="match status" value="1"/>
</dbReference>
<dbReference type="GO" id="GO:0022857">
    <property type="term" value="F:transmembrane transporter activity"/>
    <property type="evidence" value="ECO:0007669"/>
    <property type="project" value="InterPro"/>
</dbReference>
<feature type="transmembrane region" description="Helical" evidence="5">
    <location>
        <begin position="430"/>
        <end position="455"/>
    </location>
</feature>
<feature type="transmembrane region" description="Helical" evidence="5">
    <location>
        <begin position="97"/>
        <end position="116"/>
    </location>
</feature>
<comment type="subcellular location">
    <subcellularLocation>
        <location evidence="1">Membrane</location>
        <topology evidence="1">Multi-pass membrane protein</topology>
    </subcellularLocation>
</comment>
<dbReference type="InterPro" id="IPR020846">
    <property type="entry name" value="MFS_dom"/>
</dbReference>
<feature type="transmembrane region" description="Helical" evidence="5">
    <location>
        <begin position="467"/>
        <end position="486"/>
    </location>
</feature>
<feature type="transmembrane region" description="Helical" evidence="5">
    <location>
        <begin position="186"/>
        <end position="211"/>
    </location>
</feature>
<evidence type="ECO:0000256" key="4">
    <source>
        <dbReference type="ARBA" id="ARBA00023136"/>
    </source>
</evidence>
<keyword evidence="3 5" id="KW-1133">Transmembrane helix</keyword>
<evidence type="ECO:0000313" key="7">
    <source>
        <dbReference type="EMBL" id="KAF8481295.1"/>
    </source>
</evidence>
<evidence type="ECO:0000256" key="3">
    <source>
        <dbReference type="ARBA" id="ARBA00022989"/>
    </source>
</evidence>
<keyword evidence="2 5" id="KW-0812">Transmembrane</keyword>
<accession>A0A9P5MXP8</accession>
<dbReference type="EMBL" id="WHVB01000007">
    <property type="protein sequence ID" value="KAF8481295.1"/>
    <property type="molecule type" value="Genomic_DNA"/>
</dbReference>
<evidence type="ECO:0000256" key="2">
    <source>
        <dbReference type="ARBA" id="ARBA00022692"/>
    </source>
</evidence>
<organism evidence="7 8">
    <name type="scientific">Russula ochroleuca</name>
    <dbReference type="NCBI Taxonomy" id="152965"/>
    <lineage>
        <taxon>Eukaryota</taxon>
        <taxon>Fungi</taxon>
        <taxon>Dikarya</taxon>
        <taxon>Basidiomycota</taxon>
        <taxon>Agaricomycotina</taxon>
        <taxon>Agaricomycetes</taxon>
        <taxon>Russulales</taxon>
        <taxon>Russulaceae</taxon>
        <taxon>Russula</taxon>
    </lineage>
</organism>
<dbReference type="Gene3D" id="1.20.1250.20">
    <property type="entry name" value="MFS general substrate transporter like domains"/>
    <property type="match status" value="1"/>
</dbReference>
<feature type="transmembrane region" description="Helical" evidence="5">
    <location>
        <begin position="332"/>
        <end position="353"/>
    </location>
</feature>
<dbReference type="Proteomes" id="UP000759537">
    <property type="component" value="Unassembled WGS sequence"/>
</dbReference>
<dbReference type="GO" id="GO:0005886">
    <property type="term" value="C:plasma membrane"/>
    <property type="evidence" value="ECO:0007669"/>
    <property type="project" value="TreeGrafter"/>
</dbReference>
<comment type="caution">
    <text evidence="7">The sequence shown here is derived from an EMBL/GenBank/DDBJ whole genome shotgun (WGS) entry which is preliminary data.</text>
</comment>
<dbReference type="CDD" id="cd17323">
    <property type="entry name" value="MFS_Tpo1_MDR_like"/>
    <property type="match status" value="1"/>
</dbReference>
<feature type="transmembrane region" description="Helical" evidence="5">
    <location>
        <begin position="60"/>
        <end position="77"/>
    </location>
</feature>
<dbReference type="AlphaFoldDB" id="A0A9P5MXP8"/>